<organism evidence="2 3">
    <name type="scientific">Acidilutibacter cellobiosedens</name>
    <dbReference type="NCBI Taxonomy" id="2507161"/>
    <lineage>
        <taxon>Bacteria</taxon>
        <taxon>Bacillati</taxon>
        <taxon>Bacillota</taxon>
        <taxon>Tissierellia</taxon>
        <taxon>Tissierellales</taxon>
        <taxon>Acidilutibacteraceae</taxon>
        <taxon>Acidilutibacter</taxon>
    </lineage>
</organism>
<dbReference type="InterPro" id="IPR000868">
    <property type="entry name" value="Isochorismatase-like_dom"/>
</dbReference>
<evidence type="ECO:0000259" key="1">
    <source>
        <dbReference type="Pfam" id="PF00857"/>
    </source>
</evidence>
<protein>
    <submittedName>
        <fullName evidence="2">Hydrolase</fullName>
    </submittedName>
</protein>
<dbReference type="InterPro" id="IPR036380">
    <property type="entry name" value="Isochorismatase-like_sf"/>
</dbReference>
<dbReference type="OrthoDB" id="9789777at2"/>
<dbReference type="EMBL" id="CP035282">
    <property type="protein sequence ID" value="QAT62339.1"/>
    <property type="molecule type" value="Genomic_DNA"/>
</dbReference>
<dbReference type="SUPFAM" id="SSF52499">
    <property type="entry name" value="Isochorismatase-like hydrolases"/>
    <property type="match status" value="1"/>
</dbReference>
<name>A0A410QEI7_9FIRM</name>
<evidence type="ECO:0000313" key="2">
    <source>
        <dbReference type="EMBL" id="QAT62339.1"/>
    </source>
</evidence>
<dbReference type="PANTHER" id="PTHR14119:SF3">
    <property type="entry name" value="ISOCHORISMATASE DOMAIN-CONTAINING PROTEIN 2"/>
    <property type="match status" value="1"/>
</dbReference>
<gene>
    <name evidence="2" type="ORF">EQM13_12605</name>
</gene>
<sequence length="182" mass="20449">MSRFNLDTKDAVLLIIDIQGKLVKVMKYGKQVIDKTNILISASEELKFPIIYTEQYPKGLGGTVPELQEGLKTAKKFEKVNFSAYLEEIKKELENTGRKKIIITGMETHVCVFQTAKDLIENGYDVFIVSDGVCSRTKENHKNGLSLMRDMGAVITNTETVVFDLLKKAGTPEFKVISKLIK</sequence>
<dbReference type="Proteomes" id="UP000287969">
    <property type="component" value="Chromosome"/>
</dbReference>
<dbReference type="GO" id="GO:0016787">
    <property type="term" value="F:hydrolase activity"/>
    <property type="evidence" value="ECO:0007669"/>
    <property type="project" value="UniProtKB-KW"/>
</dbReference>
<dbReference type="KEGG" id="spoa:EQM13_12605"/>
<proteinExistence type="predicted"/>
<dbReference type="PANTHER" id="PTHR14119">
    <property type="entry name" value="HYDROLASE"/>
    <property type="match status" value="1"/>
</dbReference>
<accession>A0A410QEI7</accession>
<keyword evidence="2" id="KW-0378">Hydrolase</keyword>
<reference evidence="3" key="1">
    <citation type="submission" date="2019-01" db="EMBL/GenBank/DDBJ databases">
        <title>Draft genomes of a novel of Sporanaerobacter strains.</title>
        <authorList>
            <person name="Ma S."/>
        </authorList>
    </citation>
    <scope>NUCLEOTIDE SEQUENCE [LARGE SCALE GENOMIC DNA]</scope>
    <source>
        <strain evidence="3">NJN-17</strain>
    </source>
</reference>
<evidence type="ECO:0000313" key="3">
    <source>
        <dbReference type="Proteomes" id="UP000287969"/>
    </source>
</evidence>
<dbReference type="AlphaFoldDB" id="A0A410QEI7"/>
<keyword evidence="3" id="KW-1185">Reference proteome</keyword>
<dbReference type="InterPro" id="IPR050993">
    <property type="entry name" value="Isochorismatase_domain"/>
</dbReference>
<dbReference type="RefSeq" id="WP_128752870.1">
    <property type="nucleotide sequence ID" value="NZ_CP035282.1"/>
</dbReference>
<feature type="domain" description="Isochorismatase-like" evidence="1">
    <location>
        <begin position="12"/>
        <end position="159"/>
    </location>
</feature>
<dbReference type="Pfam" id="PF00857">
    <property type="entry name" value="Isochorismatase"/>
    <property type="match status" value="1"/>
</dbReference>
<dbReference type="Gene3D" id="3.40.50.850">
    <property type="entry name" value="Isochorismatase-like"/>
    <property type="match status" value="1"/>
</dbReference>
<dbReference type="CDD" id="cd01012">
    <property type="entry name" value="YcaC_related"/>
    <property type="match status" value="1"/>
</dbReference>